<comment type="caution">
    <text evidence="2">The sequence shown here is derived from an EMBL/GenBank/DDBJ whole genome shotgun (WGS) entry which is preliminary data.</text>
</comment>
<dbReference type="RefSeq" id="WP_341604050.1">
    <property type="nucleotide sequence ID" value="NZ_JBAKAW010000026.1"/>
</dbReference>
<feature type="signal peptide" evidence="1">
    <location>
        <begin position="1"/>
        <end position="17"/>
    </location>
</feature>
<name>A0ABU9H5U8_9GAMM</name>
<sequence>MVRYLCSLFFICSLANASEQICEGEQKTIEQQFRTVKDMIIVLEKSDGESNNDINSVRFIEKPNKWDPISKWAHVPRLSKITINSIALNKDKCRIPHHDEWIDCWIKTTIATYHHDGDKYKFKVIDVPEGEYLSCKSSGEFYNWVEK</sequence>
<keyword evidence="1" id="KW-0732">Signal</keyword>
<protein>
    <submittedName>
        <fullName evidence="2">Uncharacterized protein</fullName>
    </submittedName>
</protein>
<accession>A0ABU9H5U8</accession>
<reference evidence="2 3" key="1">
    <citation type="submission" date="2024-02" db="EMBL/GenBank/DDBJ databases">
        <title>Bacteria isolated from the canopy kelp, Nereocystis luetkeana.</title>
        <authorList>
            <person name="Pfister C.A."/>
            <person name="Younker I.T."/>
            <person name="Light S.H."/>
        </authorList>
    </citation>
    <scope>NUCLEOTIDE SEQUENCE [LARGE SCALE GENOMIC DNA]</scope>
    <source>
        <strain evidence="2 3">TI.1.03</strain>
    </source>
</reference>
<evidence type="ECO:0000256" key="1">
    <source>
        <dbReference type="SAM" id="SignalP"/>
    </source>
</evidence>
<organism evidence="2 3">
    <name type="scientific">Pseudoalteromonas issachenkonii</name>
    <dbReference type="NCBI Taxonomy" id="152297"/>
    <lineage>
        <taxon>Bacteria</taxon>
        <taxon>Pseudomonadati</taxon>
        <taxon>Pseudomonadota</taxon>
        <taxon>Gammaproteobacteria</taxon>
        <taxon>Alteromonadales</taxon>
        <taxon>Pseudoalteromonadaceae</taxon>
        <taxon>Pseudoalteromonas</taxon>
    </lineage>
</organism>
<dbReference type="Proteomes" id="UP001371391">
    <property type="component" value="Unassembled WGS sequence"/>
</dbReference>
<gene>
    <name evidence="2" type="ORF">V6257_19685</name>
</gene>
<evidence type="ECO:0000313" key="2">
    <source>
        <dbReference type="EMBL" id="MEL0657243.1"/>
    </source>
</evidence>
<feature type="chain" id="PRO_5047496588" evidence="1">
    <location>
        <begin position="18"/>
        <end position="147"/>
    </location>
</feature>
<dbReference type="EMBL" id="JBAKAW010000026">
    <property type="protein sequence ID" value="MEL0657243.1"/>
    <property type="molecule type" value="Genomic_DNA"/>
</dbReference>
<evidence type="ECO:0000313" key="3">
    <source>
        <dbReference type="Proteomes" id="UP001371391"/>
    </source>
</evidence>
<keyword evidence="3" id="KW-1185">Reference proteome</keyword>
<proteinExistence type="predicted"/>